<dbReference type="SUPFAM" id="SSF46785">
    <property type="entry name" value="Winged helix' DNA-binding domain"/>
    <property type="match status" value="1"/>
</dbReference>
<evidence type="ECO:0000256" key="1">
    <source>
        <dbReference type="ARBA" id="ARBA00023015"/>
    </source>
</evidence>
<dbReference type="AlphaFoldDB" id="A0A927HYT9"/>
<evidence type="ECO:0000313" key="6">
    <source>
        <dbReference type="Proteomes" id="UP000619295"/>
    </source>
</evidence>
<dbReference type="InterPro" id="IPR036390">
    <property type="entry name" value="WH_DNA-bd_sf"/>
</dbReference>
<dbReference type="EMBL" id="JACXWY010000004">
    <property type="protein sequence ID" value="MBD3845564.1"/>
    <property type="molecule type" value="Genomic_DNA"/>
</dbReference>
<dbReference type="SMART" id="SM00895">
    <property type="entry name" value="FCD"/>
    <property type="match status" value="1"/>
</dbReference>
<dbReference type="InterPro" id="IPR036388">
    <property type="entry name" value="WH-like_DNA-bd_sf"/>
</dbReference>
<dbReference type="PROSITE" id="PS50949">
    <property type="entry name" value="HTH_GNTR"/>
    <property type="match status" value="1"/>
</dbReference>
<evidence type="ECO:0000256" key="2">
    <source>
        <dbReference type="ARBA" id="ARBA00023125"/>
    </source>
</evidence>
<evidence type="ECO:0000313" key="5">
    <source>
        <dbReference type="EMBL" id="MBD3845564.1"/>
    </source>
</evidence>
<dbReference type="Pfam" id="PF00392">
    <property type="entry name" value="GntR"/>
    <property type="match status" value="1"/>
</dbReference>
<proteinExistence type="predicted"/>
<dbReference type="PANTHER" id="PTHR43537">
    <property type="entry name" value="TRANSCRIPTIONAL REGULATOR, GNTR FAMILY"/>
    <property type="match status" value="1"/>
</dbReference>
<name>A0A927HYT9_9HYPH</name>
<dbReference type="InterPro" id="IPR011711">
    <property type="entry name" value="GntR_C"/>
</dbReference>
<evidence type="ECO:0000256" key="3">
    <source>
        <dbReference type="ARBA" id="ARBA00023163"/>
    </source>
</evidence>
<dbReference type="Pfam" id="PF07729">
    <property type="entry name" value="FCD"/>
    <property type="match status" value="1"/>
</dbReference>
<keyword evidence="3" id="KW-0804">Transcription</keyword>
<organism evidence="5 6">
    <name type="scientific">Bosea spartocytisi</name>
    <dbReference type="NCBI Taxonomy" id="2773451"/>
    <lineage>
        <taxon>Bacteria</taxon>
        <taxon>Pseudomonadati</taxon>
        <taxon>Pseudomonadota</taxon>
        <taxon>Alphaproteobacteria</taxon>
        <taxon>Hyphomicrobiales</taxon>
        <taxon>Boseaceae</taxon>
        <taxon>Bosea</taxon>
    </lineage>
</organism>
<dbReference type="InterPro" id="IPR008920">
    <property type="entry name" value="TF_FadR/GntR_C"/>
</dbReference>
<dbReference type="Proteomes" id="UP000619295">
    <property type="component" value="Unassembled WGS sequence"/>
</dbReference>
<dbReference type="Gene3D" id="1.10.10.10">
    <property type="entry name" value="Winged helix-like DNA-binding domain superfamily/Winged helix DNA-binding domain"/>
    <property type="match status" value="1"/>
</dbReference>
<dbReference type="PRINTS" id="PR00035">
    <property type="entry name" value="HTHGNTR"/>
</dbReference>
<dbReference type="InterPro" id="IPR000524">
    <property type="entry name" value="Tscrpt_reg_HTH_GntR"/>
</dbReference>
<keyword evidence="1" id="KW-0805">Transcription regulation</keyword>
<dbReference type="PANTHER" id="PTHR43537:SF5">
    <property type="entry name" value="UXU OPERON TRANSCRIPTIONAL REGULATOR"/>
    <property type="match status" value="1"/>
</dbReference>
<dbReference type="RefSeq" id="WP_191123839.1">
    <property type="nucleotide sequence ID" value="NZ_JACXWY010000004.1"/>
</dbReference>
<keyword evidence="2" id="KW-0238">DNA-binding</keyword>
<dbReference type="SMART" id="SM00345">
    <property type="entry name" value="HTH_GNTR"/>
    <property type="match status" value="1"/>
</dbReference>
<comment type="caution">
    <text evidence="5">The sequence shown here is derived from an EMBL/GenBank/DDBJ whole genome shotgun (WGS) entry which is preliminary data.</text>
</comment>
<protein>
    <submittedName>
        <fullName evidence="5">FadR family transcriptional regulator</fullName>
    </submittedName>
</protein>
<accession>A0A927HYT9</accession>
<gene>
    <name evidence="5" type="ORF">IED13_07640</name>
</gene>
<dbReference type="CDD" id="cd07377">
    <property type="entry name" value="WHTH_GntR"/>
    <property type="match status" value="1"/>
</dbReference>
<dbReference type="SUPFAM" id="SSF48008">
    <property type="entry name" value="GntR ligand-binding domain-like"/>
    <property type="match status" value="1"/>
</dbReference>
<dbReference type="GO" id="GO:0003700">
    <property type="term" value="F:DNA-binding transcription factor activity"/>
    <property type="evidence" value="ECO:0007669"/>
    <property type="project" value="InterPro"/>
</dbReference>
<evidence type="ECO:0000259" key="4">
    <source>
        <dbReference type="PROSITE" id="PS50949"/>
    </source>
</evidence>
<sequence>MKQVRISDQVADYIVRLIFEEGLGPGDALPSESELARQFEVSRPAVREATNALAGRGLITVSSGRSPTVLALAQAPFANLMNHGLAIGQVRMLDVMNVRRGLEEVAAELAALNRSPEQAAELERLAAALGAARGDVETFWRLDIQFHKTLAEASGNHLLASLLAGISEVASRSTRSGLSLARNAEEWGVIIEVHLETAAGVVAGDPGRARAGMAAHFASAIGRFERALTQN</sequence>
<dbReference type="Gene3D" id="1.20.120.530">
    <property type="entry name" value="GntR ligand-binding domain-like"/>
    <property type="match status" value="1"/>
</dbReference>
<feature type="domain" description="HTH gntR-type" evidence="4">
    <location>
        <begin position="4"/>
        <end position="72"/>
    </location>
</feature>
<dbReference type="GO" id="GO:0003677">
    <property type="term" value="F:DNA binding"/>
    <property type="evidence" value="ECO:0007669"/>
    <property type="project" value="UniProtKB-KW"/>
</dbReference>
<keyword evidence="6" id="KW-1185">Reference proteome</keyword>
<reference evidence="5" key="1">
    <citation type="submission" date="2020-09" db="EMBL/GenBank/DDBJ databases">
        <title>Bosea spartocytisi sp. nov. a root nodule endophyte of Spartocytisus supranubius in the high mountain ecosystem fo the Teide National Park (Canary Islands, Spain).</title>
        <authorList>
            <person name="Pulido-Suarez L."/>
            <person name="Peix A."/>
            <person name="Igual J.M."/>
            <person name="Socas-Perez N."/>
            <person name="Velazquez E."/>
            <person name="Flores-Felix J.D."/>
            <person name="Leon-Barrios M."/>
        </authorList>
    </citation>
    <scope>NUCLEOTIDE SEQUENCE</scope>
    <source>
        <strain evidence="5">SSUT16</strain>
    </source>
</reference>